<sequence length="439" mass="49808">MNKTTTTNNKAPVSDVSSSENLDPEVLAFRANFESRSPLDEIIREGARRMLQTAINAEVEDFITAHSQRVDEQGRRQVVRNGHLPAREILTGAGPLEVQQPRVRDNSPDSENRVFFSPSVLPPYLKKSKSIEELIPWLYLKGVSTGDFSEALQALVGEQAKGLSANVIVKLKENWSQEYEQWTKRDLAGKQYVYIWADGIHVKVRLEDDANKKQCMLVIMGATPDGKKELLAIQDGYRESEQSWSEVLLDLKHRGLEVSPKLAIADGALGFWAALRKISPETREQRCSVHKTANVLNKMPKSVQPKAKSDLHEIWNAATREDANKAFDHFLKKYEAKYEGACGCLKKDRDEMLTFYDFPAEQWAHLRTTNPIESTFATIRLRHKRTKGSGTRRTSLAMIFKLAQSAEKNWRRLRGHQQIIHVIEGRSFQDGILQQESAA</sequence>
<dbReference type="GO" id="GO:0003677">
    <property type="term" value="F:DNA binding"/>
    <property type="evidence" value="ECO:0007669"/>
    <property type="project" value="UniProtKB-UniRule"/>
</dbReference>
<dbReference type="OrthoDB" id="355828at2"/>
<evidence type="ECO:0000256" key="3">
    <source>
        <dbReference type="ARBA" id="ARBA00022578"/>
    </source>
</evidence>
<feature type="region of interest" description="Disordered" evidence="7">
    <location>
        <begin position="1"/>
        <end position="21"/>
    </location>
</feature>
<dbReference type="GO" id="GO:0004803">
    <property type="term" value="F:transposase activity"/>
    <property type="evidence" value="ECO:0007669"/>
    <property type="project" value="UniProtKB-UniRule"/>
</dbReference>
<dbReference type="EMBL" id="CP036267">
    <property type="protein sequence ID" value="QDT31999.1"/>
    <property type="molecule type" value="Genomic_DNA"/>
</dbReference>
<keyword evidence="4 6" id="KW-0238">DNA-binding</keyword>
<protein>
    <recommendedName>
        <fullName evidence="6">Mutator family transposase</fullName>
    </recommendedName>
</protein>
<keyword evidence="5 6" id="KW-0233">DNA recombination</keyword>
<dbReference type="KEGG" id="tpol:Mal48_12380"/>
<dbReference type="Proteomes" id="UP000315724">
    <property type="component" value="Chromosome"/>
</dbReference>
<dbReference type="RefSeq" id="WP_145196978.1">
    <property type="nucleotide sequence ID" value="NZ_CP036267.1"/>
</dbReference>
<dbReference type="AlphaFoldDB" id="A0A517QK29"/>
<name>A0A517QK29_9PLAN</name>
<evidence type="ECO:0000256" key="4">
    <source>
        <dbReference type="ARBA" id="ARBA00023125"/>
    </source>
</evidence>
<keyword evidence="9" id="KW-1185">Reference proteome</keyword>
<keyword evidence="3 6" id="KW-0815">Transposition</keyword>
<evidence type="ECO:0000256" key="1">
    <source>
        <dbReference type="ARBA" id="ARBA00002190"/>
    </source>
</evidence>
<evidence type="ECO:0000313" key="9">
    <source>
        <dbReference type="Proteomes" id="UP000315724"/>
    </source>
</evidence>
<evidence type="ECO:0000313" key="8">
    <source>
        <dbReference type="EMBL" id="QDT31999.1"/>
    </source>
</evidence>
<dbReference type="Pfam" id="PF00872">
    <property type="entry name" value="Transposase_mut"/>
    <property type="match status" value="1"/>
</dbReference>
<proteinExistence type="inferred from homology"/>
<comment type="function">
    <text evidence="1 6">Required for the transposition of the insertion element.</text>
</comment>
<dbReference type="GO" id="GO:0006313">
    <property type="term" value="P:DNA transposition"/>
    <property type="evidence" value="ECO:0007669"/>
    <property type="project" value="UniProtKB-UniRule"/>
</dbReference>
<evidence type="ECO:0000256" key="5">
    <source>
        <dbReference type="ARBA" id="ARBA00023172"/>
    </source>
</evidence>
<comment type="similarity">
    <text evidence="2 6">Belongs to the transposase mutator family.</text>
</comment>
<evidence type="ECO:0000256" key="6">
    <source>
        <dbReference type="RuleBase" id="RU365089"/>
    </source>
</evidence>
<dbReference type="PANTHER" id="PTHR33217">
    <property type="entry name" value="TRANSPOSASE FOR INSERTION SEQUENCE ELEMENT IS1081"/>
    <property type="match status" value="1"/>
</dbReference>
<gene>
    <name evidence="8" type="ORF">Mal48_12380</name>
</gene>
<keyword evidence="6" id="KW-0814">Transposable element</keyword>
<dbReference type="NCBIfam" id="NF033543">
    <property type="entry name" value="transpos_IS256"/>
    <property type="match status" value="1"/>
</dbReference>
<evidence type="ECO:0000256" key="2">
    <source>
        <dbReference type="ARBA" id="ARBA00010961"/>
    </source>
</evidence>
<dbReference type="PANTHER" id="PTHR33217:SF9">
    <property type="entry name" value="MUTATOR FAMILY TRANSPOSASE"/>
    <property type="match status" value="1"/>
</dbReference>
<reference evidence="8 9" key="1">
    <citation type="submission" date="2019-02" db="EMBL/GenBank/DDBJ databases">
        <title>Deep-cultivation of Planctomycetes and their phenomic and genomic characterization uncovers novel biology.</title>
        <authorList>
            <person name="Wiegand S."/>
            <person name="Jogler M."/>
            <person name="Boedeker C."/>
            <person name="Pinto D."/>
            <person name="Vollmers J."/>
            <person name="Rivas-Marin E."/>
            <person name="Kohn T."/>
            <person name="Peeters S.H."/>
            <person name="Heuer A."/>
            <person name="Rast P."/>
            <person name="Oberbeckmann S."/>
            <person name="Bunk B."/>
            <person name="Jeske O."/>
            <person name="Meyerdierks A."/>
            <person name="Storesund J.E."/>
            <person name="Kallscheuer N."/>
            <person name="Luecker S."/>
            <person name="Lage O.M."/>
            <person name="Pohl T."/>
            <person name="Merkel B.J."/>
            <person name="Hornburger P."/>
            <person name="Mueller R.-W."/>
            <person name="Bruemmer F."/>
            <person name="Labrenz M."/>
            <person name="Spormann A.M."/>
            <person name="Op den Camp H."/>
            <person name="Overmann J."/>
            <person name="Amann R."/>
            <person name="Jetten M.S.M."/>
            <person name="Mascher T."/>
            <person name="Medema M.H."/>
            <person name="Devos D.P."/>
            <person name="Kaster A.-K."/>
            <person name="Ovreas L."/>
            <person name="Rohde M."/>
            <person name="Galperin M.Y."/>
            <person name="Jogler C."/>
        </authorList>
    </citation>
    <scope>NUCLEOTIDE SEQUENCE [LARGE SCALE GENOMIC DNA]</scope>
    <source>
        <strain evidence="8 9">Mal48</strain>
    </source>
</reference>
<dbReference type="InterPro" id="IPR001207">
    <property type="entry name" value="Transposase_mutator"/>
</dbReference>
<evidence type="ECO:0000256" key="7">
    <source>
        <dbReference type="SAM" id="MobiDB-lite"/>
    </source>
</evidence>
<accession>A0A517QK29</accession>
<organism evidence="8 9">
    <name type="scientific">Thalassoglobus polymorphus</name>
    <dbReference type="NCBI Taxonomy" id="2527994"/>
    <lineage>
        <taxon>Bacteria</taxon>
        <taxon>Pseudomonadati</taxon>
        <taxon>Planctomycetota</taxon>
        <taxon>Planctomycetia</taxon>
        <taxon>Planctomycetales</taxon>
        <taxon>Planctomycetaceae</taxon>
        <taxon>Thalassoglobus</taxon>
    </lineage>
</organism>